<evidence type="ECO:0000256" key="4">
    <source>
        <dbReference type="ARBA" id="ARBA00022597"/>
    </source>
</evidence>
<dbReference type="InterPro" id="IPR004701">
    <property type="entry name" value="PTS_EIIA_man-typ"/>
</dbReference>
<dbReference type="CDD" id="cd00006">
    <property type="entry name" value="PTS_IIA_man"/>
    <property type="match status" value="1"/>
</dbReference>
<evidence type="ECO:0000313" key="9">
    <source>
        <dbReference type="EMBL" id="GAY72595.1"/>
    </source>
</evidence>
<keyword evidence="6" id="KW-0598">Phosphotransferase system</keyword>
<evidence type="ECO:0000259" key="8">
    <source>
        <dbReference type="PROSITE" id="PS51096"/>
    </source>
</evidence>
<evidence type="ECO:0000256" key="5">
    <source>
        <dbReference type="ARBA" id="ARBA00022679"/>
    </source>
</evidence>
<dbReference type="Proteomes" id="UP000286974">
    <property type="component" value="Unassembled WGS sequence"/>
</dbReference>
<dbReference type="AlphaFoldDB" id="A0A401FJM6"/>
<reference evidence="9 10" key="1">
    <citation type="submission" date="2017-11" db="EMBL/GenBank/DDBJ databases">
        <title>Draft Genome Sequence of Lactobacillus curieae NBRC 111893 isolated from Koso, a Japanese sugar-Vegetable Fermented Beverage.</title>
        <authorList>
            <person name="Chiou T.Y."/>
            <person name="Oshima K."/>
            <person name="Suda W."/>
            <person name="Hattori M."/>
            <person name="Takahashi T."/>
        </authorList>
    </citation>
    <scope>NUCLEOTIDE SEQUENCE [LARGE SCALE GENOMIC DNA]</scope>
    <source>
        <strain evidence="9 10">NBRC111893</strain>
    </source>
</reference>
<evidence type="ECO:0000256" key="6">
    <source>
        <dbReference type="ARBA" id="ARBA00022683"/>
    </source>
</evidence>
<dbReference type="GO" id="GO:0009401">
    <property type="term" value="P:phosphoenolpyruvate-dependent sugar phosphotransferase system"/>
    <property type="evidence" value="ECO:0007669"/>
    <property type="project" value="UniProtKB-KW"/>
</dbReference>
<dbReference type="InterPro" id="IPR051471">
    <property type="entry name" value="Bacterial_PTS_sugar_comp"/>
</dbReference>
<evidence type="ECO:0000256" key="7">
    <source>
        <dbReference type="ARBA" id="ARBA00022777"/>
    </source>
</evidence>
<dbReference type="Gene3D" id="3.40.50.510">
    <property type="entry name" value="Phosphotransferase system, mannose-type IIA component"/>
    <property type="match status" value="1"/>
</dbReference>
<sequence length="138" mass="14886">MISIIVGTHGGFGKELIKTAEMIYGEQSLATAVSMLGSDSLDTTTAKFKAIINDLPKDNQVIFLTDLFGGTPFNVCAQIQATSPQRFELLSGVNLGMLLEALMNNNRDVHGLADHLVEVGKSAINKFQISSDEEDDLL</sequence>
<keyword evidence="2" id="KW-0813">Transport</keyword>
<comment type="caution">
    <text evidence="9">The sequence shown here is derived from an EMBL/GenBank/DDBJ whole genome shotgun (WGS) entry which is preliminary data.</text>
</comment>
<proteinExistence type="predicted"/>
<gene>
    <name evidence="9" type="ORF">NBRC111893_741</name>
</gene>
<evidence type="ECO:0000313" key="10">
    <source>
        <dbReference type="Proteomes" id="UP000286974"/>
    </source>
</evidence>
<comment type="subcellular location">
    <subcellularLocation>
        <location evidence="1">Cytoplasm</location>
    </subcellularLocation>
</comment>
<organism evidence="9 10">
    <name type="scientific">Lentilactobacillus kosonis</name>
    <dbReference type="NCBI Taxonomy" id="2810561"/>
    <lineage>
        <taxon>Bacteria</taxon>
        <taxon>Bacillati</taxon>
        <taxon>Bacillota</taxon>
        <taxon>Bacilli</taxon>
        <taxon>Lactobacillales</taxon>
        <taxon>Lactobacillaceae</taxon>
        <taxon>Lentilactobacillus</taxon>
    </lineage>
</organism>
<dbReference type="OrthoDB" id="9799827at2"/>
<dbReference type="PROSITE" id="PS51096">
    <property type="entry name" value="PTS_EIIA_TYPE_4"/>
    <property type="match status" value="1"/>
</dbReference>
<dbReference type="RefSeq" id="WP_160114439.1">
    <property type="nucleotide sequence ID" value="NZ_BEXA01000002.1"/>
</dbReference>
<keyword evidence="7" id="KW-0418">Kinase</keyword>
<dbReference type="PANTHER" id="PTHR33799:SF1">
    <property type="entry name" value="PTS SYSTEM MANNOSE-SPECIFIC EIIAB COMPONENT-RELATED"/>
    <property type="match status" value="1"/>
</dbReference>
<keyword evidence="5 9" id="KW-0808">Transferase</keyword>
<name>A0A401FJM6_9LACO</name>
<keyword evidence="10" id="KW-1185">Reference proteome</keyword>
<dbReference type="PANTHER" id="PTHR33799">
    <property type="entry name" value="PTS PERMEASE-RELATED-RELATED"/>
    <property type="match status" value="1"/>
</dbReference>
<evidence type="ECO:0000256" key="2">
    <source>
        <dbReference type="ARBA" id="ARBA00022448"/>
    </source>
</evidence>
<dbReference type="GO" id="GO:0016020">
    <property type="term" value="C:membrane"/>
    <property type="evidence" value="ECO:0007669"/>
    <property type="project" value="InterPro"/>
</dbReference>
<protein>
    <submittedName>
        <fullName evidence="9">PTS system, mannose-specific IIA component</fullName>
        <ecNumber evidence="9">2.7.1.-</ecNumber>
    </submittedName>
</protein>
<feature type="domain" description="PTS EIIA type-4" evidence="8">
    <location>
        <begin position="1"/>
        <end position="124"/>
    </location>
</feature>
<dbReference type="InterPro" id="IPR033887">
    <property type="entry name" value="PTS_IIA_man"/>
</dbReference>
<evidence type="ECO:0000256" key="1">
    <source>
        <dbReference type="ARBA" id="ARBA00004496"/>
    </source>
</evidence>
<dbReference type="InterPro" id="IPR036662">
    <property type="entry name" value="PTS_EIIA_man-typ_sf"/>
</dbReference>
<dbReference type="EMBL" id="BEXA01000002">
    <property type="protein sequence ID" value="GAY72595.1"/>
    <property type="molecule type" value="Genomic_DNA"/>
</dbReference>
<keyword evidence="4" id="KW-0762">Sugar transport</keyword>
<keyword evidence="3" id="KW-0963">Cytoplasm</keyword>
<evidence type="ECO:0000256" key="3">
    <source>
        <dbReference type="ARBA" id="ARBA00022490"/>
    </source>
</evidence>
<dbReference type="EC" id="2.7.1.-" evidence="9"/>
<accession>A0A401FJM6</accession>
<dbReference type="GO" id="GO:0016301">
    <property type="term" value="F:kinase activity"/>
    <property type="evidence" value="ECO:0007669"/>
    <property type="project" value="UniProtKB-KW"/>
</dbReference>
<dbReference type="SUPFAM" id="SSF53062">
    <property type="entry name" value="PTS system fructose IIA component-like"/>
    <property type="match status" value="1"/>
</dbReference>
<dbReference type="Pfam" id="PF03610">
    <property type="entry name" value="EIIA-man"/>
    <property type="match status" value="1"/>
</dbReference>
<dbReference type="GO" id="GO:0005737">
    <property type="term" value="C:cytoplasm"/>
    <property type="evidence" value="ECO:0007669"/>
    <property type="project" value="UniProtKB-SubCell"/>
</dbReference>